<proteinExistence type="predicted"/>
<evidence type="ECO:0000256" key="1">
    <source>
        <dbReference type="SAM" id="MobiDB-lite"/>
    </source>
</evidence>
<feature type="region of interest" description="Disordered" evidence="1">
    <location>
        <begin position="19"/>
        <end position="40"/>
    </location>
</feature>
<feature type="compositionally biased region" description="Low complexity" evidence="1">
    <location>
        <begin position="220"/>
        <end position="235"/>
    </location>
</feature>
<keyword evidence="3" id="KW-1185">Reference proteome</keyword>
<evidence type="ECO:0000313" key="3">
    <source>
        <dbReference type="Proteomes" id="UP001341281"/>
    </source>
</evidence>
<organism evidence="2 3">
    <name type="scientific">Paspalum notatum var. saurae</name>
    <dbReference type="NCBI Taxonomy" id="547442"/>
    <lineage>
        <taxon>Eukaryota</taxon>
        <taxon>Viridiplantae</taxon>
        <taxon>Streptophyta</taxon>
        <taxon>Embryophyta</taxon>
        <taxon>Tracheophyta</taxon>
        <taxon>Spermatophyta</taxon>
        <taxon>Magnoliopsida</taxon>
        <taxon>Liliopsida</taxon>
        <taxon>Poales</taxon>
        <taxon>Poaceae</taxon>
        <taxon>PACMAD clade</taxon>
        <taxon>Panicoideae</taxon>
        <taxon>Andropogonodae</taxon>
        <taxon>Paspaleae</taxon>
        <taxon>Paspalinae</taxon>
        <taxon>Paspalum</taxon>
    </lineage>
</organism>
<reference evidence="2 3" key="1">
    <citation type="submission" date="2024-02" db="EMBL/GenBank/DDBJ databases">
        <title>High-quality chromosome-scale genome assembly of Pensacola bahiagrass (Paspalum notatum Flugge var. saurae).</title>
        <authorList>
            <person name="Vega J.M."/>
            <person name="Podio M."/>
            <person name="Orjuela J."/>
            <person name="Siena L.A."/>
            <person name="Pessino S.C."/>
            <person name="Combes M.C."/>
            <person name="Mariac C."/>
            <person name="Albertini E."/>
            <person name="Pupilli F."/>
            <person name="Ortiz J.P.A."/>
            <person name="Leblanc O."/>
        </authorList>
    </citation>
    <scope>NUCLEOTIDE SEQUENCE [LARGE SCALE GENOMIC DNA]</scope>
    <source>
        <strain evidence="2">R1</strain>
        <tissue evidence="2">Leaf</tissue>
    </source>
</reference>
<feature type="region of interest" description="Disordered" evidence="1">
    <location>
        <begin position="200"/>
        <end position="334"/>
    </location>
</feature>
<accession>A0AAQ3U1C5</accession>
<name>A0AAQ3U1C5_PASNO</name>
<dbReference type="Proteomes" id="UP001341281">
    <property type="component" value="Chromosome 07"/>
</dbReference>
<feature type="compositionally biased region" description="Low complexity" evidence="1">
    <location>
        <begin position="248"/>
        <end position="285"/>
    </location>
</feature>
<feature type="compositionally biased region" description="Pro residues" evidence="1">
    <location>
        <begin position="152"/>
        <end position="161"/>
    </location>
</feature>
<gene>
    <name evidence="2" type="ORF">U9M48_030650</name>
</gene>
<feature type="compositionally biased region" description="Pro residues" evidence="1">
    <location>
        <begin position="300"/>
        <end position="325"/>
    </location>
</feature>
<protein>
    <submittedName>
        <fullName evidence="2">Uncharacterized protein</fullName>
    </submittedName>
</protein>
<feature type="region of interest" description="Disordered" evidence="1">
    <location>
        <begin position="143"/>
        <end position="167"/>
    </location>
</feature>
<sequence>MDEHDGVFDLLRLKQSPDDLHMSSSASLEDNSGFGDTGNRPLVLMVEPGNAKLGPQLEPPVSPLGSDFVTPSPLWCRLSVHSRGLLPARPLAEYLRRVPVDQQRPRRGKTQLPIDPQCLASASFDPHGAVRCLPRRQTAVPLAEHGDTSVPLPTPYPPAPPASTARRPLSLSLPAAARCPLSLSPGRRSPELFLPRRTAACRPSSRAGPPRAAPLPPAPARRTPPLLLPRRPSSSCTGPPRRPDLLRRLPSLRHGPAFSAGARFSSASPPSASGLSTAHSGTSSPAPTPRRRPGPTLDAAPPPASPAPRPAPPRPAPSRLPPPAHRSPRVSLRR</sequence>
<evidence type="ECO:0000313" key="2">
    <source>
        <dbReference type="EMBL" id="WVZ83508.1"/>
    </source>
</evidence>
<dbReference type="EMBL" id="CP144751">
    <property type="protein sequence ID" value="WVZ83508.1"/>
    <property type="molecule type" value="Genomic_DNA"/>
</dbReference>
<dbReference type="AlphaFoldDB" id="A0AAQ3U1C5"/>
<feature type="compositionally biased region" description="Low complexity" evidence="1">
    <location>
        <begin position="200"/>
        <end position="210"/>
    </location>
</feature>